<evidence type="ECO:0000313" key="2">
    <source>
        <dbReference type="EMBL" id="QHK21751.1"/>
    </source>
</evidence>
<reference evidence="2 3" key="1">
    <citation type="submission" date="2020-01" db="EMBL/GenBank/DDBJ databases">
        <title>Pseudarthrobacter psychrotolerans sp. nov., isolated from antarctic soil.</title>
        <authorList>
            <person name="Shin Y."/>
            <person name="Park W."/>
        </authorList>
    </citation>
    <scope>NUCLEOTIDE SEQUENCE [LARGE SCALE GENOMIC DNA]</scope>
    <source>
        <strain evidence="2 3">YJ56</strain>
    </source>
</reference>
<name>A0A6P1NXJ6_9MICC</name>
<evidence type="ECO:0000313" key="3">
    <source>
        <dbReference type="Proteomes" id="UP000464186"/>
    </source>
</evidence>
<evidence type="ECO:0000256" key="1">
    <source>
        <dbReference type="SAM" id="MobiDB-lite"/>
    </source>
</evidence>
<protein>
    <submittedName>
        <fullName evidence="2">Uncharacterized protein</fullName>
    </submittedName>
</protein>
<dbReference type="Proteomes" id="UP000464186">
    <property type="component" value="Chromosome"/>
</dbReference>
<gene>
    <name evidence="2" type="ORF">GU243_21010</name>
</gene>
<dbReference type="Gene3D" id="3.30.70.3000">
    <property type="match status" value="1"/>
</dbReference>
<dbReference type="InterPro" id="IPR038469">
    <property type="entry name" value="tRNAHis_GuaTrfase_Thg1_sf"/>
</dbReference>
<accession>A0A6P1NXJ6</accession>
<proteinExistence type="predicted"/>
<dbReference type="EMBL" id="CP047898">
    <property type="protein sequence ID" value="QHK21751.1"/>
    <property type="molecule type" value="Genomic_DNA"/>
</dbReference>
<organism evidence="2 3">
    <name type="scientific">Pseudarthrobacter psychrotolerans</name>
    <dbReference type="NCBI Taxonomy" id="2697569"/>
    <lineage>
        <taxon>Bacteria</taxon>
        <taxon>Bacillati</taxon>
        <taxon>Actinomycetota</taxon>
        <taxon>Actinomycetes</taxon>
        <taxon>Micrococcales</taxon>
        <taxon>Micrococcaceae</taxon>
        <taxon>Pseudarthrobacter</taxon>
    </lineage>
</organism>
<sequence length="108" mass="11737">MVLSDLAGANTQQWFGGQVQKIVSTSAALATAKFSRLRPEVDTLALFDGRTHHLEGAEGVLEYVRWRQADAMKNSVGMLASHHSATTAHRRLSPEPEGDARREGNPLG</sequence>
<dbReference type="KEGG" id="psey:GU243_21010"/>
<feature type="region of interest" description="Disordered" evidence="1">
    <location>
        <begin position="79"/>
        <end position="108"/>
    </location>
</feature>
<feature type="compositionally biased region" description="Basic and acidic residues" evidence="1">
    <location>
        <begin position="92"/>
        <end position="108"/>
    </location>
</feature>
<dbReference type="AlphaFoldDB" id="A0A6P1NXJ6"/>
<keyword evidence="3" id="KW-1185">Reference proteome</keyword>